<reference evidence="2 3" key="1">
    <citation type="submission" date="2022-08" db="EMBL/GenBank/DDBJ databases">
        <title>Genome Sequence of the sulphate-reducing bacterium, Pseudodesulfovibrio sp. SYK.</title>
        <authorList>
            <person name="Kondo R."/>
            <person name="Kataoka T."/>
        </authorList>
    </citation>
    <scope>NUCLEOTIDE SEQUENCE [LARGE SCALE GENOMIC DNA]</scope>
    <source>
        <strain evidence="2 3">SYK</strain>
    </source>
</reference>
<feature type="domain" description="KilA-N" evidence="1">
    <location>
        <begin position="33"/>
        <end position="138"/>
    </location>
</feature>
<dbReference type="Pfam" id="PF04383">
    <property type="entry name" value="KilA-N"/>
    <property type="match status" value="1"/>
</dbReference>
<keyword evidence="3" id="KW-1185">Reference proteome</keyword>
<name>A0ABN6S232_9BACT</name>
<dbReference type="Proteomes" id="UP001317742">
    <property type="component" value="Chromosome"/>
</dbReference>
<accession>A0ABN6S232</accession>
<evidence type="ECO:0000313" key="2">
    <source>
        <dbReference type="EMBL" id="BDQ36148.1"/>
    </source>
</evidence>
<organism evidence="2 3">
    <name type="scientific">Pseudodesulfovibrio nedwellii</name>
    <dbReference type="NCBI Taxonomy" id="2973072"/>
    <lineage>
        <taxon>Bacteria</taxon>
        <taxon>Pseudomonadati</taxon>
        <taxon>Thermodesulfobacteriota</taxon>
        <taxon>Desulfovibrionia</taxon>
        <taxon>Desulfovibrionales</taxon>
        <taxon>Desulfovibrionaceae</taxon>
    </lineage>
</organism>
<protein>
    <recommendedName>
        <fullName evidence="1">KilA-N domain-containing protein</fullName>
    </recommendedName>
</protein>
<evidence type="ECO:0000313" key="3">
    <source>
        <dbReference type="Proteomes" id="UP001317742"/>
    </source>
</evidence>
<dbReference type="InterPro" id="IPR017880">
    <property type="entry name" value="KilA_N"/>
</dbReference>
<sequence>MSSAFQGRGTDECTIVKEESKGGIIPPLTNIKKGRYGGTFAHPIIVTVTDGMLNLTSLWKACGGDKSNQPHAFLRSPATEKIMIALVKKSKAVNITALTNIKKGRYGGNFAHPIIGLAYAKYLSPEFHIWCNDVLVTCNTLK</sequence>
<evidence type="ECO:0000259" key="1">
    <source>
        <dbReference type="PROSITE" id="PS51301"/>
    </source>
</evidence>
<dbReference type="SUPFAM" id="SSF54616">
    <property type="entry name" value="DNA-binding domain of Mlu1-box binding protein MBP1"/>
    <property type="match status" value="1"/>
</dbReference>
<dbReference type="EMBL" id="AP026709">
    <property type="protein sequence ID" value="BDQ36148.1"/>
    <property type="molecule type" value="Genomic_DNA"/>
</dbReference>
<proteinExistence type="predicted"/>
<dbReference type="InterPro" id="IPR018004">
    <property type="entry name" value="KilA/APSES_HTH"/>
</dbReference>
<dbReference type="SMART" id="SM01252">
    <property type="entry name" value="KilA-N"/>
    <property type="match status" value="1"/>
</dbReference>
<gene>
    <name evidence="2" type="ORF">SYK_05080</name>
</gene>
<dbReference type="InterPro" id="IPR036887">
    <property type="entry name" value="HTH_APSES_sf"/>
</dbReference>
<dbReference type="PROSITE" id="PS51301">
    <property type="entry name" value="KILA_N"/>
    <property type="match status" value="1"/>
</dbReference>